<dbReference type="PANTHER" id="PTHR11022">
    <property type="entry name" value="PEPTIDOGLYCAN RECOGNITION PROTEIN"/>
    <property type="match status" value="1"/>
</dbReference>
<dbReference type="Gene3D" id="3.40.80.10">
    <property type="entry name" value="Peptidoglycan recognition protein-like"/>
    <property type="match status" value="1"/>
</dbReference>
<dbReference type="SMART" id="SM00701">
    <property type="entry name" value="PGRP"/>
    <property type="match status" value="1"/>
</dbReference>
<evidence type="ECO:0000313" key="5">
    <source>
        <dbReference type="Proteomes" id="UP000013378"/>
    </source>
</evidence>
<organism evidence="4 5">
    <name type="scientific">Caldisalinibacter kiritimatiensis</name>
    <dbReference type="NCBI Taxonomy" id="1304284"/>
    <lineage>
        <taxon>Bacteria</taxon>
        <taxon>Bacillati</taxon>
        <taxon>Bacillota</taxon>
        <taxon>Tissierellia</taxon>
        <taxon>Tissierellales</taxon>
        <taxon>Thermohalobacteraceae</taxon>
        <taxon>Caldisalinibacter</taxon>
    </lineage>
</organism>
<proteinExistence type="inferred from homology"/>
<evidence type="ECO:0000259" key="3">
    <source>
        <dbReference type="SMART" id="SM00701"/>
    </source>
</evidence>
<evidence type="ECO:0000313" key="4">
    <source>
        <dbReference type="EMBL" id="EOD01644.1"/>
    </source>
</evidence>
<name>R1CYI9_9FIRM</name>
<protein>
    <submittedName>
        <fullName evidence="4">Putative peptidoglycan recoqnition protein</fullName>
    </submittedName>
</protein>
<dbReference type="AlphaFoldDB" id="R1CYI9"/>
<evidence type="ECO:0000259" key="2">
    <source>
        <dbReference type="SMART" id="SM00644"/>
    </source>
</evidence>
<feature type="domain" description="N-acetylmuramoyl-L-alanine amidase" evidence="2">
    <location>
        <begin position="21"/>
        <end position="161"/>
    </location>
</feature>
<dbReference type="InterPro" id="IPR002502">
    <property type="entry name" value="Amidase_domain"/>
</dbReference>
<dbReference type="SUPFAM" id="SSF55846">
    <property type="entry name" value="N-acetylmuramoyl-L-alanine amidase-like"/>
    <property type="match status" value="1"/>
</dbReference>
<dbReference type="Proteomes" id="UP000013378">
    <property type="component" value="Unassembled WGS sequence"/>
</dbReference>
<dbReference type="Pfam" id="PF01510">
    <property type="entry name" value="Amidase_2"/>
    <property type="match status" value="1"/>
</dbReference>
<dbReference type="InterPro" id="IPR015510">
    <property type="entry name" value="PGRP"/>
</dbReference>
<accession>R1CYI9</accession>
<dbReference type="STRING" id="1304284.L21TH_0277"/>
<comment type="caution">
    <text evidence="4">The sequence shown here is derived from an EMBL/GenBank/DDBJ whole genome shotgun (WGS) entry which is preliminary data.</text>
</comment>
<dbReference type="GO" id="GO:0008270">
    <property type="term" value="F:zinc ion binding"/>
    <property type="evidence" value="ECO:0007669"/>
    <property type="project" value="InterPro"/>
</dbReference>
<comment type="similarity">
    <text evidence="1">Belongs to the N-acetylmuramoyl-L-alanine amidase 2 family.</text>
</comment>
<dbReference type="PANTHER" id="PTHR11022:SF41">
    <property type="entry name" value="PEPTIDOGLYCAN-RECOGNITION PROTEIN LC-RELATED"/>
    <property type="match status" value="1"/>
</dbReference>
<dbReference type="GO" id="GO:0008745">
    <property type="term" value="F:N-acetylmuramoyl-L-alanine amidase activity"/>
    <property type="evidence" value="ECO:0007669"/>
    <property type="project" value="InterPro"/>
</dbReference>
<dbReference type="InterPro" id="IPR036505">
    <property type="entry name" value="Amidase/PGRP_sf"/>
</dbReference>
<gene>
    <name evidence="4" type="ORF">L21TH_0277</name>
</gene>
<evidence type="ECO:0000256" key="1">
    <source>
        <dbReference type="ARBA" id="ARBA00007553"/>
    </source>
</evidence>
<dbReference type="RefSeq" id="WP_006307182.1">
    <property type="nucleotide sequence ID" value="NZ_ARZA01000041.1"/>
</dbReference>
<dbReference type="OrthoDB" id="9811296at2"/>
<dbReference type="InterPro" id="IPR006619">
    <property type="entry name" value="PGRP_domain_met/bac"/>
</dbReference>
<dbReference type="EMBL" id="ARZA01000041">
    <property type="protein sequence ID" value="EOD01644.1"/>
    <property type="molecule type" value="Genomic_DNA"/>
</dbReference>
<dbReference type="eggNOG" id="COG5632">
    <property type="taxonomic scope" value="Bacteria"/>
</dbReference>
<reference evidence="4 5" key="1">
    <citation type="journal article" date="2015" name="Geomicrobiol. J.">
        <title>Caldisalinibacter kiritimatiensis gen. nov., sp. nov., a moderately thermohalophilic thiosulfate-reducing bacterium from a hypersaline microbial mat.</title>
        <authorList>
            <person name="Ben Hania W."/>
            <person name="Joseph M."/>
            <person name="Fiebig A."/>
            <person name="Bunk B."/>
            <person name="Klenk H.-P."/>
            <person name="Fardeau M.-L."/>
            <person name="Spring S."/>
        </authorList>
    </citation>
    <scope>NUCLEOTIDE SEQUENCE [LARGE SCALE GENOMIC DNA]</scope>
    <source>
        <strain evidence="4 5">L21-TH-D2</strain>
    </source>
</reference>
<dbReference type="SMART" id="SM00644">
    <property type="entry name" value="Ami_2"/>
    <property type="match status" value="1"/>
</dbReference>
<dbReference type="CDD" id="cd06583">
    <property type="entry name" value="PGRP"/>
    <property type="match status" value="1"/>
</dbReference>
<feature type="domain" description="Peptidoglycan recognition protein family" evidence="3">
    <location>
        <begin position="10"/>
        <end position="155"/>
    </location>
</feature>
<keyword evidence="5" id="KW-1185">Reference proteome</keyword>
<sequence length="182" mass="20378">MGDVYAQPKPYILSRSGWGALPADGCSGSNNPEYIIIHHTGDENDALANYFGDDEEGFMKRIQEIHMNDNGWCDIGYNYAVGVNGLLMEGRNVNVAGAHAYGYNSKSIGVVVLGNYDIRDFTVKQEDKLVDLLAWLCYKYTIDYNTHIIGHRDVASKSCPGDNIYNRLSTIKDKIKNRFDIV</sequence>
<dbReference type="GO" id="GO:0009253">
    <property type="term" value="P:peptidoglycan catabolic process"/>
    <property type="evidence" value="ECO:0007669"/>
    <property type="project" value="InterPro"/>
</dbReference>